<gene>
    <name evidence="5" type="ORF">ACFP57_01365</name>
</gene>
<dbReference type="PANTHER" id="PTHR43464">
    <property type="entry name" value="METHYLTRANSFERASE"/>
    <property type="match status" value="1"/>
</dbReference>
<protein>
    <submittedName>
        <fullName evidence="5">Class I SAM-dependent methyltransferase</fullName>
        <ecNumber evidence="5">2.1.1.222</ecNumber>
        <ecNumber evidence="5">2.1.1.64</ecNumber>
    </submittedName>
</protein>
<evidence type="ECO:0000256" key="2">
    <source>
        <dbReference type="ARBA" id="ARBA00022679"/>
    </source>
</evidence>
<dbReference type="EMBL" id="JBHSUA010000006">
    <property type="protein sequence ID" value="MFC6395645.1"/>
    <property type="molecule type" value="Genomic_DNA"/>
</dbReference>
<sequence>MTDQTIEPGTWEQVVASNPNHARNYAERFRRMAAEGADLLGEARFVDAMAPRQAHILDAGCGPGRHAGELASRGHRVVGVDLDPHLVEVARAEAPGPDYFVGNLHTLDLPAQGVEEPFDIILCAGNVIAFPAPSSRRPILSRFAAHLKDDGRAVIGFSAGRNYDFGEFVADADASGLALQVGLASWDLKPFEEGSNFLVAILGKS</sequence>
<keyword evidence="6" id="KW-1185">Reference proteome</keyword>
<organism evidence="5 6">
    <name type="scientific">Luteococcus sanguinis</name>
    <dbReference type="NCBI Taxonomy" id="174038"/>
    <lineage>
        <taxon>Bacteria</taxon>
        <taxon>Bacillati</taxon>
        <taxon>Actinomycetota</taxon>
        <taxon>Actinomycetes</taxon>
        <taxon>Propionibacteriales</taxon>
        <taxon>Propionibacteriaceae</taxon>
        <taxon>Luteococcus</taxon>
    </lineage>
</organism>
<evidence type="ECO:0000259" key="4">
    <source>
        <dbReference type="Pfam" id="PF13649"/>
    </source>
</evidence>
<dbReference type="RefSeq" id="WP_343886389.1">
    <property type="nucleotide sequence ID" value="NZ_BAAAKI010000014.1"/>
</dbReference>
<dbReference type="EC" id="2.1.1.64" evidence="5"/>
<dbReference type="InterPro" id="IPR041698">
    <property type="entry name" value="Methyltransf_25"/>
</dbReference>
<dbReference type="CDD" id="cd02440">
    <property type="entry name" value="AdoMet_MTases"/>
    <property type="match status" value="1"/>
</dbReference>
<dbReference type="InterPro" id="IPR029063">
    <property type="entry name" value="SAM-dependent_MTases_sf"/>
</dbReference>
<comment type="caution">
    <text evidence="5">The sequence shown here is derived from an EMBL/GenBank/DDBJ whole genome shotgun (WGS) entry which is preliminary data.</text>
</comment>
<name>A0ABW1WX26_9ACTN</name>
<keyword evidence="2 5" id="KW-0808">Transferase</keyword>
<accession>A0ABW1WX26</accession>
<dbReference type="GO" id="GO:0061542">
    <property type="term" value="F:3-demethylubiquinol 3-O-methyltransferase activity"/>
    <property type="evidence" value="ECO:0007669"/>
    <property type="project" value="UniProtKB-EC"/>
</dbReference>
<dbReference type="Gene3D" id="3.40.50.150">
    <property type="entry name" value="Vaccinia Virus protein VP39"/>
    <property type="match status" value="1"/>
</dbReference>
<dbReference type="GO" id="GO:0102208">
    <property type="term" value="F:2-polyprenyl-6-hydroxyphenol methylase activity"/>
    <property type="evidence" value="ECO:0007669"/>
    <property type="project" value="UniProtKB-EC"/>
</dbReference>
<dbReference type="SUPFAM" id="SSF53335">
    <property type="entry name" value="S-adenosyl-L-methionine-dependent methyltransferases"/>
    <property type="match status" value="1"/>
</dbReference>
<proteinExistence type="predicted"/>
<dbReference type="GO" id="GO:0032259">
    <property type="term" value="P:methylation"/>
    <property type="evidence" value="ECO:0007669"/>
    <property type="project" value="UniProtKB-KW"/>
</dbReference>
<dbReference type="Pfam" id="PF13649">
    <property type="entry name" value="Methyltransf_25"/>
    <property type="match status" value="1"/>
</dbReference>
<keyword evidence="3" id="KW-0949">S-adenosyl-L-methionine</keyword>
<keyword evidence="1 5" id="KW-0489">Methyltransferase</keyword>
<reference evidence="6" key="1">
    <citation type="journal article" date="2019" name="Int. J. Syst. Evol. Microbiol.">
        <title>The Global Catalogue of Microorganisms (GCM) 10K type strain sequencing project: providing services to taxonomists for standard genome sequencing and annotation.</title>
        <authorList>
            <consortium name="The Broad Institute Genomics Platform"/>
            <consortium name="The Broad Institute Genome Sequencing Center for Infectious Disease"/>
            <person name="Wu L."/>
            <person name="Ma J."/>
        </authorList>
    </citation>
    <scope>NUCLEOTIDE SEQUENCE [LARGE SCALE GENOMIC DNA]</scope>
    <source>
        <strain evidence="6">CGMCC 1.15277</strain>
    </source>
</reference>
<feature type="domain" description="Methyltransferase" evidence="4">
    <location>
        <begin position="56"/>
        <end position="151"/>
    </location>
</feature>
<evidence type="ECO:0000256" key="3">
    <source>
        <dbReference type="ARBA" id="ARBA00022691"/>
    </source>
</evidence>
<evidence type="ECO:0000313" key="6">
    <source>
        <dbReference type="Proteomes" id="UP001596266"/>
    </source>
</evidence>
<dbReference type="EC" id="2.1.1.222" evidence="5"/>
<evidence type="ECO:0000313" key="5">
    <source>
        <dbReference type="EMBL" id="MFC6395645.1"/>
    </source>
</evidence>
<dbReference type="PANTHER" id="PTHR43464:SF19">
    <property type="entry name" value="UBIQUINONE BIOSYNTHESIS O-METHYLTRANSFERASE, MITOCHONDRIAL"/>
    <property type="match status" value="1"/>
</dbReference>
<dbReference type="Proteomes" id="UP001596266">
    <property type="component" value="Unassembled WGS sequence"/>
</dbReference>
<evidence type="ECO:0000256" key="1">
    <source>
        <dbReference type="ARBA" id="ARBA00022603"/>
    </source>
</evidence>